<dbReference type="Pfam" id="PF07986">
    <property type="entry name" value="TBCC"/>
    <property type="match status" value="1"/>
</dbReference>
<dbReference type="KEGG" id="cvn:111119451"/>
<dbReference type="InterPro" id="IPR017901">
    <property type="entry name" value="C-CAP_CF_C-like"/>
</dbReference>
<dbReference type="OrthoDB" id="427777at2759"/>
<evidence type="ECO:0000256" key="4">
    <source>
        <dbReference type="ARBA" id="ARBA00017559"/>
    </source>
</evidence>
<comment type="similarity">
    <text evidence="3">Belongs to the TBCC family.</text>
</comment>
<dbReference type="GeneID" id="111119451"/>
<comment type="subcellular location">
    <subcellularLocation>
        <location evidence="1">Cytoplasm</location>
        <location evidence="1">Cytoskeleton</location>
        <location evidence="1">Microtubule organizing center</location>
        <location evidence="1">Centrosome</location>
    </subcellularLocation>
    <subcellularLocation>
        <location evidence="2">Cytoplasm</location>
        <location evidence="2">Cytoskeleton</location>
        <location evidence="2">Spindle pole</location>
    </subcellularLocation>
</comment>
<reference evidence="10" key="1">
    <citation type="submission" date="2025-08" db="UniProtKB">
        <authorList>
            <consortium name="RefSeq"/>
        </authorList>
    </citation>
    <scope>IDENTIFICATION</scope>
    <source>
        <tissue evidence="10">Whole sample</tissue>
    </source>
</reference>
<dbReference type="InterPro" id="IPR019410">
    <property type="entry name" value="Methyltransf_16"/>
</dbReference>
<keyword evidence="6" id="KW-0206">Cytoskeleton</keyword>
<evidence type="ECO:0000259" key="8">
    <source>
        <dbReference type="PROSITE" id="PS51329"/>
    </source>
</evidence>
<evidence type="ECO:0000256" key="5">
    <source>
        <dbReference type="ARBA" id="ARBA00022490"/>
    </source>
</evidence>
<dbReference type="InterPro" id="IPR012945">
    <property type="entry name" value="Tubulin-bd_cofactor_C_dom"/>
</dbReference>
<sequence length="839" mass="95034">MQTKTEVTPTLWVKSEPFSYGAFPIAPHPRLAYNNVKKIVIYAKNKGTSGFPKLNYSVWRHIACNKLHLSEDLAWMYFSTCHLLSENLSAIERVEWDQRFTECSNQSEVDEIRSQVSIGTLKFVLYLYMQQLHKVSLKASLVAGDEWPSLKNSQELDVSGRSTPRGNKTLDDHSHMLFVQHNIQEILELLVEPENYSQTHPTESALTTEAVEAIGFLIAGSTDKCRSLIPLLDIATLQTVQHKSGFSKLTRTFNLRKLSIWLRDCLVQNPFGISSCIANGRRLSWPMAGEDKEAMAESTTKRGKIATNAHVVPKEQVKGNKIIIMSQVSKQTIARSSGTLEGSSVKIHRSHYSFLYLLSPLRSVTIEKCRNSTVVLGPVEIALYISHCENLTVISVARNVMISGSTSCTLHLLTPNRPVILGGNESLTLAPYHTFYGSLEDQMSKSGIGISQNLWDQPLCVGPDHKDTAPVWETLPTQDFFTFNVPFEMGGKTRSIPVPLPPKYQKAISQRQKQIDTWQKTVKESGLAKEQRKEFQKLVESRFHVWLSETGHKLSRLGFTLPHQNSDDVEGSDEELGEETDEDDDPRLKRKTTGHQERTDHNCLTLAHWMETELKDVGKQLWRGSLLLADFLIHIQDQLRDATVVELGAGTGLASIVASFFAKKVVCTDTGEEVLRLAEHNLEQNWNCLDPTKEKNYKVCQLDWMVEDIETAKENYVPDREDNSLIKTAEIFIAGDVIYDDKLTTAFLNTVYDLMVNSPSRSLYLSMEKRYVFTLEDKDVVAPAYEFFCEGLEALTETTPDTEAQFHFQEIPVDFPQYFTYNRTNELILYKIYTTFTGS</sequence>
<dbReference type="InterPro" id="IPR016098">
    <property type="entry name" value="CAP/MinC_C"/>
</dbReference>
<dbReference type="InterPro" id="IPR006599">
    <property type="entry name" value="CARP_motif"/>
</dbReference>
<dbReference type="InterPro" id="IPR039589">
    <property type="entry name" value="TBCC1"/>
</dbReference>
<gene>
    <name evidence="10" type="primary">LOC111119451</name>
</gene>
<dbReference type="PROSITE" id="PS51329">
    <property type="entry name" value="C_CAP_COFACTOR_C"/>
    <property type="match status" value="1"/>
</dbReference>
<protein>
    <recommendedName>
        <fullName evidence="4">TBCC domain-containing protein 1</fullName>
    </recommendedName>
</protein>
<dbReference type="PANTHER" id="PTHR16052:SF0">
    <property type="entry name" value="TBCC DOMAIN-CONTAINING PROTEIN 1"/>
    <property type="match status" value="1"/>
</dbReference>
<dbReference type="AlphaFoldDB" id="A0A8B8CHQ5"/>
<feature type="domain" description="C-CAP/cofactor C-like" evidence="8">
    <location>
        <begin position="299"/>
        <end position="463"/>
    </location>
</feature>
<keyword evidence="5" id="KW-0963">Cytoplasm</keyword>
<dbReference type="SUPFAM" id="SSF53335">
    <property type="entry name" value="S-adenosyl-L-methionine-dependent methyltransferases"/>
    <property type="match status" value="1"/>
</dbReference>
<evidence type="ECO:0000256" key="3">
    <source>
        <dbReference type="ARBA" id="ARBA00008848"/>
    </source>
</evidence>
<evidence type="ECO:0000313" key="9">
    <source>
        <dbReference type="Proteomes" id="UP000694844"/>
    </source>
</evidence>
<dbReference type="RefSeq" id="XP_022315348.1">
    <property type="nucleotide sequence ID" value="XM_022459640.1"/>
</dbReference>
<dbReference type="GO" id="GO:0051661">
    <property type="term" value="P:maintenance of centrosome location"/>
    <property type="evidence" value="ECO:0007669"/>
    <property type="project" value="TreeGrafter"/>
</dbReference>
<dbReference type="Gene3D" id="2.160.20.70">
    <property type="match status" value="1"/>
</dbReference>
<accession>A0A8B8CHQ5</accession>
<dbReference type="GO" id="GO:0051684">
    <property type="term" value="P:maintenance of Golgi location"/>
    <property type="evidence" value="ECO:0007669"/>
    <property type="project" value="TreeGrafter"/>
</dbReference>
<dbReference type="Pfam" id="PF10294">
    <property type="entry name" value="Methyltransf_16"/>
    <property type="match status" value="1"/>
</dbReference>
<proteinExistence type="inferred from homology"/>
<dbReference type="CDD" id="cd02440">
    <property type="entry name" value="AdoMet_MTases"/>
    <property type="match status" value="1"/>
</dbReference>
<dbReference type="Proteomes" id="UP000694844">
    <property type="component" value="Chromosome 2"/>
</dbReference>
<keyword evidence="9" id="KW-1185">Reference proteome</keyword>
<evidence type="ECO:0000313" key="10">
    <source>
        <dbReference type="RefSeq" id="XP_022315348.1"/>
    </source>
</evidence>
<name>A0A8B8CHQ5_CRAVI</name>
<evidence type="ECO:0000256" key="1">
    <source>
        <dbReference type="ARBA" id="ARBA00004300"/>
    </source>
</evidence>
<evidence type="ECO:0000256" key="2">
    <source>
        <dbReference type="ARBA" id="ARBA00004647"/>
    </source>
</evidence>
<evidence type="ECO:0000256" key="7">
    <source>
        <dbReference type="SAM" id="MobiDB-lite"/>
    </source>
</evidence>
<dbReference type="GO" id="GO:0031616">
    <property type="term" value="C:spindle pole centrosome"/>
    <property type="evidence" value="ECO:0007669"/>
    <property type="project" value="TreeGrafter"/>
</dbReference>
<dbReference type="SMART" id="SM00673">
    <property type="entry name" value="CARP"/>
    <property type="match status" value="2"/>
</dbReference>
<evidence type="ECO:0000256" key="6">
    <source>
        <dbReference type="ARBA" id="ARBA00023212"/>
    </source>
</evidence>
<organism evidence="9 10">
    <name type="scientific">Crassostrea virginica</name>
    <name type="common">Eastern oyster</name>
    <dbReference type="NCBI Taxonomy" id="6565"/>
    <lineage>
        <taxon>Eukaryota</taxon>
        <taxon>Metazoa</taxon>
        <taxon>Spiralia</taxon>
        <taxon>Lophotrochozoa</taxon>
        <taxon>Mollusca</taxon>
        <taxon>Bivalvia</taxon>
        <taxon>Autobranchia</taxon>
        <taxon>Pteriomorphia</taxon>
        <taxon>Ostreida</taxon>
        <taxon>Ostreoidea</taxon>
        <taxon>Ostreidae</taxon>
        <taxon>Crassostrea</taxon>
    </lineage>
</organism>
<dbReference type="Gene3D" id="3.40.50.150">
    <property type="entry name" value="Vaccinia Virus protein VP39"/>
    <property type="match status" value="1"/>
</dbReference>
<dbReference type="InterPro" id="IPR029063">
    <property type="entry name" value="SAM-dependent_MTases_sf"/>
</dbReference>
<dbReference type="PANTHER" id="PTHR16052">
    <property type="entry name" value="TBCC DOMAIN-CONTAINING PROTEIN 1"/>
    <property type="match status" value="1"/>
</dbReference>
<feature type="compositionally biased region" description="Acidic residues" evidence="7">
    <location>
        <begin position="567"/>
        <end position="585"/>
    </location>
</feature>
<feature type="region of interest" description="Disordered" evidence="7">
    <location>
        <begin position="558"/>
        <end position="597"/>
    </location>
</feature>